<comment type="subcellular location">
    <subcellularLocation>
        <location evidence="2">Cell projection</location>
        <location evidence="2">Cilium</location>
    </subcellularLocation>
    <subcellularLocation>
        <location evidence="1">Cytoplasm</location>
        <location evidence="1">Cytoskeleton</location>
        <location evidence="1">Microtubule organizing center</location>
        <location evidence="1">Centrosome</location>
        <location evidence="1">Centriole</location>
    </subcellularLocation>
</comment>
<feature type="coiled-coil region" evidence="8">
    <location>
        <begin position="438"/>
        <end position="579"/>
    </location>
</feature>
<evidence type="ECO:0000256" key="3">
    <source>
        <dbReference type="ARBA" id="ARBA00009316"/>
    </source>
</evidence>
<name>A0A093HLN0_STRCA</name>
<reference evidence="9 10" key="1">
    <citation type="submission" date="2014-04" db="EMBL/GenBank/DDBJ databases">
        <title>Genome evolution of avian class.</title>
        <authorList>
            <person name="Zhang G."/>
            <person name="Li C."/>
        </authorList>
    </citation>
    <scope>NUCLEOTIDE SEQUENCE [LARGE SCALE GENOMIC DNA]</scope>
    <source>
        <strain evidence="9">BGI_N308</strain>
    </source>
</reference>
<sequence>KLFEAEMAVNLAGKFLPTFKDLVDRKRKVCKLSTSAMTIIAVQEGLLIKELETLQSTKRLLWLLLQTTEHEHLSSKNVDTLMQKLNENETRNTSLKREMLEREERVKELSSRLQLEKVNVVKADHLSRSVKAVQTHLQCQIQKKEVENDELKVKIQTLEKKIAQWKLQAHECKQQISALRQTSEQKKTALKKASRSQKQRAEHFEAAVENITSRIREREVKLSEILSTSNVWKKQHDKIVEEKTMLEIQTEDLKKQITSLLEDLKKKEEYRRNSNEELLGKLSSVNSENENINIENEKLKASLAVLKTSTVSVESELLDLQEKAKLQENLVEQYKNQVQKLQTEAEELKSRYETVLNENKTITETKCLEVDKVRGKMEADLKELEHVRDLLKAAEEKLQEYQENLMSCQRIHAQKCKTLRELQVQEEDSIAFLGSHSLEEENCNIQKKYEDLKRQLEEMEFQNEEFANQLAKQDESLQCSKLQLKEKIAECDGLARQLQSALEEGRKMVSEEMEKISYKQQALQTKMLVLETELREREEEKKQLLCMFHHSEKHQEVCLKELENRLQKSENKTQSIQNYVEFLKASYVTMFG</sequence>
<dbReference type="PANTHER" id="PTHR23162:SF7">
    <property type="entry name" value="PROTEIN BCAP"/>
    <property type="match status" value="1"/>
</dbReference>
<keyword evidence="4" id="KW-0963">Cytoplasm</keyword>
<evidence type="ECO:0000313" key="10">
    <source>
        <dbReference type="Proteomes" id="UP000053584"/>
    </source>
</evidence>
<feature type="coiled-coil region" evidence="8">
    <location>
        <begin position="141"/>
        <end position="182"/>
    </location>
</feature>
<dbReference type="GO" id="GO:1902018">
    <property type="term" value="P:negative regulation of cilium assembly"/>
    <property type="evidence" value="ECO:0007669"/>
    <property type="project" value="TreeGrafter"/>
</dbReference>
<dbReference type="Proteomes" id="UP000053584">
    <property type="component" value="Unassembled WGS sequence"/>
</dbReference>
<evidence type="ECO:0000256" key="7">
    <source>
        <dbReference type="ARBA" id="ARBA00023273"/>
    </source>
</evidence>
<comment type="similarity">
    <text evidence="3">Belongs to the ODF2 family.</text>
</comment>
<evidence type="ECO:0000256" key="5">
    <source>
        <dbReference type="ARBA" id="ARBA00023054"/>
    </source>
</evidence>
<keyword evidence="10" id="KW-1185">Reference proteome</keyword>
<feature type="non-terminal residue" evidence="9">
    <location>
        <position position="592"/>
    </location>
</feature>
<dbReference type="GO" id="GO:0005814">
    <property type="term" value="C:centriole"/>
    <property type="evidence" value="ECO:0007669"/>
    <property type="project" value="UniProtKB-SubCell"/>
</dbReference>
<keyword evidence="6" id="KW-0206">Cytoskeleton</keyword>
<organism evidence="9 10">
    <name type="scientific">Struthio camelus australis</name>
    <dbReference type="NCBI Taxonomy" id="441894"/>
    <lineage>
        <taxon>Eukaryota</taxon>
        <taxon>Metazoa</taxon>
        <taxon>Chordata</taxon>
        <taxon>Craniata</taxon>
        <taxon>Vertebrata</taxon>
        <taxon>Euteleostomi</taxon>
        <taxon>Archelosauria</taxon>
        <taxon>Archosauria</taxon>
        <taxon>Dinosauria</taxon>
        <taxon>Saurischia</taxon>
        <taxon>Theropoda</taxon>
        <taxon>Coelurosauria</taxon>
        <taxon>Aves</taxon>
        <taxon>Palaeognathae</taxon>
        <taxon>Struthioniformes</taxon>
        <taxon>Struthionidae</taxon>
        <taxon>Struthio</taxon>
    </lineage>
</organism>
<feature type="coiled-coil region" evidence="8">
    <location>
        <begin position="250"/>
        <end position="411"/>
    </location>
</feature>
<evidence type="ECO:0000256" key="1">
    <source>
        <dbReference type="ARBA" id="ARBA00004114"/>
    </source>
</evidence>
<gene>
    <name evidence="9" type="ORF">N308_10252</name>
</gene>
<dbReference type="EMBL" id="KL206233">
    <property type="protein sequence ID" value="KFV80330.1"/>
    <property type="molecule type" value="Genomic_DNA"/>
</dbReference>
<dbReference type="PANTHER" id="PTHR23162">
    <property type="entry name" value="OUTER DENSE FIBER OF SPERM TAILS 2"/>
    <property type="match status" value="1"/>
</dbReference>
<feature type="coiled-coil region" evidence="8">
    <location>
        <begin position="78"/>
        <end position="112"/>
    </location>
</feature>
<keyword evidence="5 8" id="KW-0175">Coiled coil</keyword>
<protein>
    <submittedName>
        <fullName evidence="9">Outer dense fiber protein 2-like</fullName>
    </submittedName>
</protein>
<accession>A0A093HLN0</accession>
<dbReference type="GO" id="GO:0036064">
    <property type="term" value="C:ciliary basal body"/>
    <property type="evidence" value="ECO:0007669"/>
    <property type="project" value="TreeGrafter"/>
</dbReference>
<dbReference type="AlphaFoldDB" id="A0A093HLN0"/>
<proteinExistence type="inferred from homology"/>
<evidence type="ECO:0000313" key="9">
    <source>
        <dbReference type="EMBL" id="KFV80330.1"/>
    </source>
</evidence>
<evidence type="ECO:0000256" key="8">
    <source>
        <dbReference type="SAM" id="Coils"/>
    </source>
</evidence>
<keyword evidence="7" id="KW-0966">Cell projection</keyword>
<dbReference type="STRING" id="441894.ENSSCUP00000008545"/>
<dbReference type="InterPro" id="IPR026099">
    <property type="entry name" value="Odf2-rel"/>
</dbReference>
<dbReference type="GO" id="GO:0005813">
    <property type="term" value="C:centrosome"/>
    <property type="evidence" value="ECO:0007669"/>
    <property type="project" value="TreeGrafter"/>
</dbReference>
<evidence type="ECO:0000256" key="2">
    <source>
        <dbReference type="ARBA" id="ARBA00004138"/>
    </source>
</evidence>
<feature type="non-terminal residue" evidence="9">
    <location>
        <position position="1"/>
    </location>
</feature>
<evidence type="ECO:0000256" key="6">
    <source>
        <dbReference type="ARBA" id="ARBA00023212"/>
    </source>
</evidence>
<evidence type="ECO:0000256" key="4">
    <source>
        <dbReference type="ARBA" id="ARBA00022490"/>
    </source>
</evidence>